<comment type="caution">
    <text evidence="6">The sequence shown here is derived from an EMBL/GenBank/DDBJ whole genome shotgun (WGS) entry which is preliminary data.</text>
</comment>
<dbReference type="FunFam" id="3.30.1490.120:FF:000006">
    <property type="entry name" value="DNA-directed RNA polymerase"/>
    <property type="match status" value="1"/>
</dbReference>
<dbReference type="GO" id="GO:0006362">
    <property type="term" value="P:transcription elongation by RNA polymerase I"/>
    <property type="evidence" value="ECO:0007669"/>
    <property type="project" value="TreeGrafter"/>
</dbReference>
<evidence type="ECO:0000256" key="5">
    <source>
        <dbReference type="RuleBase" id="RU369086"/>
    </source>
</evidence>
<organism evidence="6 7">
    <name type="scientific">Kingdonia uniflora</name>
    <dbReference type="NCBI Taxonomy" id="39325"/>
    <lineage>
        <taxon>Eukaryota</taxon>
        <taxon>Viridiplantae</taxon>
        <taxon>Streptophyta</taxon>
        <taxon>Embryophyta</taxon>
        <taxon>Tracheophyta</taxon>
        <taxon>Spermatophyta</taxon>
        <taxon>Magnoliopsida</taxon>
        <taxon>Ranunculales</taxon>
        <taxon>Circaeasteraceae</taxon>
        <taxon>Kingdonia</taxon>
    </lineage>
</organism>
<proteinExistence type="predicted"/>
<dbReference type="GO" id="GO:0005736">
    <property type="term" value="C:RNA polymerase I complex"/>
    <property type="evidence" value="ECO:0007669"/>
    <property type="project" value="TreeGrafter"/>
</dbReference>
<keyword evidence="3 5" id="KW-0804">Transcription</keyword>
<keyword evidence="4 5" id="KW-0539">Nucleus</keyword>
<dbReference type="Gene3D" id="3.30.1490.120">
    <property type="entry name" value="RNA polymerase Rpb7-like, N-terminal domain"/>
    <property type="match status" value="1"/>
</dbReference>
<evidence type="ECO:0000256" key="1">
    <source>
        <dbReference type="ARBA" id="ARBA00004123"/>
    </source>
</evidence>
<dbReference type="InterPro" id="IPR036898">
    <property type="entry name" value="RNA_pol_Rpb7-like_N_sf"/>
</dbReference>
<dbReference type="OrthoDB" id="10250504at2759"/>
<dbReference type="PANTHER" id="PTHR12709:SF5">
    <property type="entry name" value="DNA-DIRECTED RNA POLYMERASE I SUBUNIT RPA43"/>
    <property type="match status" value="1"/>
</dbReference>
<gene>
    <name evidence="6" type="ORF">GIB67_032771</name>
</gene>
<sequence>MEGLKVCRADMTVYIHPSMSNRVSKAIYRELSSLLFKYDEVFDGVILAYALIDQDKKAKKAKVLSGLHPYFGVKLDAKLLLFSPKSRMLLEGKVVKLRKESIHVIVLGFSSAAILEEDIREEFRHKTKHGEEIFANTSHRKHVIKVGSMIRFSVKRLITGDHSFHFFECFGVRHDNDKDYPSRFRS</sequence>
<evidence type="ECO:0000256" key="3">
    <source>
        <dbReference type="ARBA" id="ARBA00023163"/>
    </source>
</evidence>
<dbReference type="GO" id="GO:0006352">
    <property type="term" value="P:DNA-templated transcription initiation"/>
    <property type="evidence" value="ECO:0007669"/>
    <property type="project" value="UniProtKB-UniRule"/>
</dbReference>
<keyword evidence="7" id="KW-1185">Reference proteome</keyword>
<dbReference type="AlphaFoldDB" id="A0A7J7MWE2"/>
<comment type="subcellular location">
    <subcellularLocation>
        <location evidence="1 5">Nucleus</location>
    </subcellularLocation>
</comment>
<evidence type="ECO:0000256" key="2">
    <source>
        <dbReference type="ARBA" id="ARBA00022478"/>
    </source>
</evidence>
<name>A0A7J7MWE2_9MAGN</name>
<dbReference type="EMBL" id="JACGCM010001204">
    <property type="protein sequence ID" value="KAF6159154.1"/>
    <property type="molecule type" value="Genomic_DNA"/>
</dbReference>
<evidence type="ECO:0000313" key="7">
    <source>
        <dbReference type="Proteomes" id="UP000541444"/>
    </source>
</evidence>
<reference evidence="6 7" key="1">
    <citation type="journal article" date="2020" name="IScience">
        <title>Genome Sequencing of the Endangered Kingdonia uniflora (Circaeasteraceae, Ranunculales) Reveals Potential Mechanisms of Evolutionary Specialization.</title>
        <authorList>
            <person name="Sun Y."/>
            <person name="Deng T."/>
            <person name="Zhang A."/>
            <person name="Moore M.J."/>
            <person name="Landis J.B."/>
            <person name="Lin N."/>
            <person name="Zhang H."/>
            <person name="Zhang X."/>
            <person name="Huang J."/>
            <person name="Zhang X."/>
            <person name="Sun H."/>
            <person name="Wang H."/>
        </authorList>
    </citation>
    <scope>NUCLEOTIDE SEQUENCE [LARGE SCALE GENOMIC DNA]</scope>
    <source>
        <strain evidence="6">TB1705</strain>
        <tissue evidence="6">Leaf</tissue>
    </source>
</reference>
<evidence type="ECO:0000313" key="6">
    <source>
        <dbReference type="EMBL" id="KAF6159154.1"/>
    </source>
</evidence>
<dbReference type="InterPro" id="IPR045113">
    <property type="entry name" value="Rpb7-like"/>
</dbReference>
<protein>
    <recommendedName>
        <fullName evidence="5">DNA-directed RNA polymerase subunit</fullName>
    </recommendedName>
</protein>
<dbReference type="Proteomes" id="UP000541444">
    <property type="component" value="Unassembled WGS sequence"/>
</dbReference>
<keyword evidence="2 5" id="KW-0240">DNA-directed RNA polymerase</keyword>
<comment type="function">
    <text evidence="5">DNA-dependent RNA polymerase which catalyzes the transcription of DNA into RNA using the four ribonucleoside triphosphates as substrates.</text>
</comment>
<dbReference type="PANTHER" id="PTHR12709">
    <property type="entry name" value="DNA-DIRECTED RNA POLYMERASE II, III"/>
    <property type="match status" value="1"/>
</dbReference>
<evidence type="ECO:0000256" key="4">
    <source>
        <dbReference type="ARBA" id="ARBA00023242"/>
    </source>
</evidence>
<accession>A0A7J7MWE2</accession>